<proteinExistence type="predicted"/>
<keyword evidence="2" id="KW-0238">DNA-binding</keyword>
<dbReference type="Pfam" id="PF12833">
    <property type="entry name" value="HTH_18"/>
    <property type="match status" value="1"/>
</dbReference>
<keyword evidence="1" id="KW-0805">Transcription regulation</keyword>
<accession>A0ABX9TXL8</accession>
<evidence type="ECO:0000256" key="1">
    <source>
        <dbReference type="ARBA" id="ARBA00023015"/>
    </source>
</evidence>
<sequence>MKSFLKTKSVGSGMAHLLDFFCEKNHLRSPVKHIYHIDDRIPLNRWFKKLKYVDQQYKQDGLGLDIASLSNASYIGISAYLATSCKNLSSYIGMPIQYISIWYDYMYKEVYFSDDEIIISWGKPAYYRANIFVRETAISEELQVGIIFQRVKQITGENTNVFNRVTLAIPKPKNTRKYEEYFGCPVIFDAELTSFHICKHVIEMPLSSEDPVLFELLKKQAEEMMKKMPKNSTFLENVNQAIIKSINLQDPKIGTVAEYLNLSSRSLQSMLKEQGVTFQDLLNNVRLNLAQEYLSQSDKSIIEISNLLGYQEQTSFNRGFKTWTGHSPMRWRDLHNQK</sequence>
<evidence type="ECO:0000259" key="4">
    <source>
        <dbReference type="PROSITE" id="PS01124"/>
    </source>
</evidence>
<dbReference type="PROSITE" id="PS01124">
    <property type="entry name" value="HTH_ARAC_FAMILY_2"/>
    <property type="match status" value="1"/>
</dbReference>
<evidence type="ECO:0000256" key="2">
    <source>
        <dbReference type="ARBA" id="ARBA00023125"/>
    </source>
</evidence>
<name>A0ABX9TXL8_9GAMM</name>
<gene>
    <name evidence="5" type="ORF">D9K81_04555</name>
</gene>
<keyword evidence="3" id="KW-0804">Transcription</keyword>
<keyword evidence="6" id="KW-1185">Reference proteome</keyword>
<evidence type="ECO:0000256" key="3">
    <source>
        <dbReference type="ARBA" id="ARBA00023163"/>
    </source>
</evidence>
<dbReference type="PANTHER" id="PTHR47894:SF1">
    <property type="entry name" value="HTH-TYPE TRANSCRIPTIONAL REGULATOR VQSM"/>
    <property type="match status" value="1"/>
</dbReference>
<evidence type="ECO:0000313" key="6">
    <source>
        <dbReference type="Proteomes" id="UP000280271"/>
    </source>
</evidence>
<evidence type="ECO:0000313" key="5">
    <source>
        <dbReference type="EMBL" id="RLL23033.1"/>
    </source>
</evidence>
<dbReference type="PROSITE" id="PS00041">
    <property type="entry name" value="HTH_ARAC_FAMILY_1"/>
    <property type="match status" value="1"/>
</dbReference>
<dbReference type="EMBL" id="RCHC01000004">
    <property type="protein sequence ID" value="RLL23033.1"/>
    <property type="molecule type" value="Genomic_DNA"/>
</dbReference>
<dbReference type="Gene3D" id="1.10.10.60">
    <property type="entry name" value="Homeodomain-like"/>
    <property type="match status" value="1"/>
</dbReference>
<protein>
    <submittedName>
        <fullName evidence="5">AraC family transcriptional regulator</fullName>
    </submittedName>
</protein>
<dbReference type="PANTHER" id="PTHR47894">
    <property type="entry name" value="HTH-TYPE TRANSCRIPTIONAL REGULATOR GADX"/>
    <property type="match status" value="1"/>
</dbReference>
<organism evidence="5 6">
    <name type="scientific">Acinetobacter chengduensis</name>
    <dbReference type="NCBI Taxonomy" id="2420890"/>
    <lineage>
        <taxon>Bacteria</taxon>
        <taxon>Pseudomonadati</taxon>
        <taxon>Pseudomonadota</taxon>
        <taxon>Gammaproteobacteria</taxon>
        <taxon>Moraxellales</taxon>
        <taxon>Moraxellaceae</taxon>
        <taxon>Acinetobacter</taxon>
    </lineage>
</organism>
<dbReference type="InterPro" id="IPR032687">
    <property type="entry name" value="AraC-type_N"/>
</dbReference>
<dbReference type="Proteomes" id="UP000280271">
    <property type="component" value="Unassembled WGS sequence"/>
</dbReference>
<dbReference type="RefSeq" id="WP_121523134.1">
    <property type="nucleotide sequence ID" value="NZ_RCHC01000004.1"/>
</dbReference>
<dbReference type="InterPro" id="IPR018062">
    <property type="entry name" value="HTH_AraC-typ_CS"/>
</dbReference>
<dbReference type="InterPro" id="IPR009057">
    <property type="entry name" value="Homeodomain-like_sf"/>
</dbReference>
<dbReference type="SMART" id="SM00342">
    <property type="entry name" value="HTH_ARAC"/>
    <property type="match status" value="1"/>
</dbReference>
<dbReference type="SUPFAM" id="SSF46689">
    <property type="entry name" value="Homeodomain-like"/>
    <property type="match status" value="1"/>
</dbReference>
<comment type="caution">
    <text evidence="5">The sequence shown here is derived from an EMBL/GenBank/DDBJ whole genome shotgun (WGS) entry which is preliminary data.</text>
</comment>
<feature type="domain" description="HTH araC/xylS-type" evidence="4">
    <location>
        <begin position="236"/>
        <end position="334"/>
    </location>
</feature>
<dbReference type="Pfam" id="PF12625">
    <property type="entry name" value="Arabinose_bd"/>
    <property type="match status" value="1"/>
</dbReference>
<dbReference type="InterPro" id="IPR018060">
    <property type="entry name" value="HTH_AraC"/>
</dbReference>
<reference evidence="5 6" key="1">
    <citation type="submission" date="2018-09" db="EMBL/GenBank/DDBJ databases">
        <title>The draft genome of Acinetobacter sp. strains.</title>
        <authorList>
            <person name="Qin J."/>
            <person name="Feng Y."/>
            <person name="Zong Z."/>
        </authorList>
    </citation>
    <scope>NUCLEOTIDE SEQUENCE [LARGE SCALE GENOMIC DNA]</scope>
    <source>
        <strain evidence="5 6">WCHAc060005</strain>
    </source>
</reference>